<keyword evidence="2" id="KW-1185">Reference proteome</keyword>
<keyword evidence="1" id="KW-0240">DNA-directed RNA polymerase</keyword>
<gene>
    <name evidence="1" type="ORF">JOM49_008612</name>
</gene>
<sequence length="59" mass="6665">MSADEVVACSRCGARRGADPAEALTWSTQVDRGVRRWLCPDCSRSHVRDIEGKLPDEYW</sequence>
<evidence type="ECO:0000313" key="1">
    <source>
        <dbReference type="EMBL" id="MBP2187086.1"/>
    </source>
</evidence>
<dbReference type="EMBL" id="JAGGMS010000001">
    <property type="protein sequence ID" value="MBP2187086.1"/>
    <property type="molecule type" value="Genomic_DNA"/>
</dbReference>
<dbReference type="GO" id="GO:0000428">
    <property type="term" value="C:DNA-directed RNA polymerase complex"/>
    <property type="evidence" value="ECO:0007669"/>
    <property type="project" value="UniProtKB-KW"/>
</dbReference>
<keyword evidence="1" id="KW-0804">Transcription</keyword>
<dbReference type="Proteomes" id="UP000741013">
    <property type="component" value="Unassembled WGS sequence"/>
</dbReference>
<evidence type="ECO:0000313" key="2">
    <source>
        <dbReference type="Proteomes" id="UP000741013"/>
    </source>
</evidence>
<reference evidence="1 2" key="1">
    <citation type="submission" date="2021-03" db="EMBL/GenBank/DDBJ databases">
        <title>Sequencing the genomes of 1000 actinobacteria strains.</title>
        <authorList>
            <person name="Klenk H.-P."/>
        </authorList>
    </citation>
    <scope>NUCLEOTIDE SEQUENCE [LARGE SCALE GENOMIC DNA]</scope>
    <source>
        <strain evidence="1 2">DSM 45510</strain>
    </source>
</reference>
<accession>A0ABS4Q5X7</accession>
<comment type="caution">
    <text evidence="1">The sequence shown here is derived from an EMBL/GenBank/DDBJ whole genome shotgun (WGS) entry which is preliminary data.</text>
</comment>
<dbReference type="RefSeq" id="WP_209670578.1">
    <property type="nucleotide sequence ID" value="NZ_JAGGMS010000001.1"/>
</dbReference>
<protein>
    <submittedName>
        <fullName evidence="1">DNA-directed RNA polymerase subunit RPC12/RpoP</fullName>
    </submittedName>
</protein>
<organism evidence="1 2">
    <name type="scientific">Amycolatopsis magusensis</name>
    <dbReference type="NCBI Taxonomy" id="882444"/>
    <lineage>
        <taxon>Bacteria</taxon>
        <taxon>Bacillati</taxon>
        <taxon>Actinomycetota</taxon>
        <taxon>Actinomycetes</taxon>
        <taxon>Pseudonocardiales</taxon>
        <taxon>Pseudonocardiaceae</taxon>
        <taxon>Amycolatopsis</taxon>
    </lineage>
</organism>
<name>A0ABS4Q5X7_9PSEU</name>
<proteinExistence type="predicted"/>